<protein>
    <submittedName>
        <fullName evidence="1">Transposase</fullName>
    </submittedName>
</protein>
<dbReference type="AlphaFoldDB" id="A0A5B2TMK3"/>
<proteinExistence type="predicted"/>
<dbReference type="InterPro" id="IPR009057">
    <property type="entry name" value="Homeodomain-like_sf"/>
</dbReference>
<dbReference type="EMBL" id="VUNZ01000006">
    <property type="protein sequence ID" value="KAA2215697.1"/>
    <property type="molecule type" value="Genomic_DNA"/>
</dbReference>
<organism evidence="1 2">
    <name type="scientific">Chryseobacterium sediminis</name>
    <dbReference type="NCBI Taxonomy" id="1679494"/>
    <lineage>
        <taxon>Bacteria</taxon>
        <taxon>Pseudomonadati</taxon>
        <taxon>Bacteroidota</taxon>
        <taxon>Flavobacteriia</taxon>
        <taxon>Flavobacteriales</taxon>
        <taxon>Weeksellaceae</taxon>
        <taxon>Chryseobacterium group</taxon>
        <taxon>Chryseobacterium</taxon>
    </lineage>
</organism>
<sequence length="147" mass="17669">MRTKKFTDIHIGTMIRDRISECGVEMHRMCNFFNCGENEIEEMYSQKSFDSEILLKWSKLLQYDFFRVYSMHLILYSPPCSLSPNNNADSKLPKFRKNVYTQEMIEFILELIENKEKTKLQIIEEYGIPKTTLFKWITKYNETRTSH</sequence>
<accession>A0A5B2TMK3</accession>
<evidence type="ECO:0000313" key="1">
    <source>
        <dbReference type="EMBL" id="KAA2215697.1"/>
    </source>
</evidence>
<dbReference type="SUPFAM" id="SSF46689">
    <property type="entry name" value="Homeodomain-like"/>
    <property type="match status" value="1"/>
</dbReference>
<evidence type="ECO:0000313" key="2">
    <source>
        <dbReference type="Proteomes" id="UP000323082"/>
    </source>
</evidence>
<gene>
    <name evidence="1" type="ORF">FW780_21520</name>
</gene>
<dbReference type="Proteomes" id="UP000323082">
    <property type="component" value="Unassembled WGS sequence"/>
</dbReference>
<dbReference type="OrthoDB" id="799937at2"/>
<name>A0A5B2TMK3_9FLAO</name>
<reference evidence="1 2" key="1">
    <citation type="journal article" date="2015" name="Int. J. Syst. Evol. Microbiol.">
        <title>Chryseobacterium sediminis sp. nov., isolated from a river sediment.</title>
        <authorList>
            <person name="Kampfer P."/>
            <person name="Busse H.J."/>
            <person name="McInroy J.A."/>
            <person name="Glaeser S.P."/>
        </authorList>
    </citation>
    <scope>NUCLEOTIDE SEQUENCE [LARGE SCALE GENOMIC DNA]</scope>
    <source>
        <strain evidence="1 2">IMT-174</strain>
    </source>
</reference>
<comment type="caution">
    <text evidence="1">The sequence shown here is derived from an EMBL/GenBank/DDBJ whole genome shotgun (WGS) entry which is preliminary data.</text>
</comment>
<dbReference type="Gene3D" id="1.10.10.60">
    <property type="entry name" value="Homeodomain-like"/>
    <property type="match status" value="1"/>
</dbReference>
<dbReference type="RefSeq" id="WP_149835638.1">
    <property type="nucleotide sequence ID" value="NZ_VUNZ01000006.1"/>
</dbReference>